<evidence type="ECO:0000313" key="2">
    <source>
        <dbReference type="EMBL" id="KAH3748411.1"/>
    </source>
</evidence>
<evidence type="ECO:0000256" key="1">
    <source>
        <dbReference type="SAM" id="MobiDB-lite"/>
    </source>
</evidence>
<proteinExistence type="predicted"/>
<feature type="compositionally biased region" description="Polar residues" evidence="1">
    <location>
        <begin position="28"/>
        <end position="39"/>
    </location>
</feature>
<sequence>MSRNKSHGRGKPQKEASHSPSPERGSDADTQSVASSMQPADSPVKLKKSKLATRSDLSSEEEEVMVEWLKEHPISYNKKLSFVQRQGQDGRSMVRASCAPGKGRQHSPCAVSVHSN</sequence>
<dbReference type="Proteomes" id="UP000828390">
    <property type="component" value="Unassembled WGS sequence"/>
</dbReference>
<gene>
    <name evidence="2" type="ORF">DPMN_182856</name>
</gene>
<dbReference type="AlphaFoldDB" id="A0A9D4DGH7"/>
<reference evidence="2" key="1">
    <citation type="journal article" date="2019" name="bioRxiv">
        <title>The Genome of the Zebra Mussel, Dreissena polymorpha: A Resource for Invasive Species Research.</title>
        <authorList>
            <person name="McCartney M.A."/>
            <person name="Auch B."/>
            <person name="Kono T."/>
            <person name="Mallez S."/>
            <person name="Zhang Y."/>
            <person name="Obille A."/>
            <person name="Becker A."/>
            <person name="Abrahante J.E."/>
            <person name="Garbe J."/>
            <person name="Badalamenti J.P."/>
            <person name="Herman A."/>
            <person name="Mangelson H."/>
            <person name="Liachko I."/>
            <person name="Sullivan S."/>
            <person name="Sone E.D."/>
            <person name="Koren S."/>
            <person name="Silverstein K.A.T."/>
            <person name="Beckman K.B."/>
            <person name="Gohl D.M."/>
        </authorList>
    </citation>
    <scope>NUCLEOTIDE SEQUENCE</scope>
    <source>
        <strain evidence="2">Duluth1</strain>
        <tissue evidence="2">Whole animal</tissue>
    </source>
</reference>
<reference evidence="2" key="2">
    <citation type="submission" date="2020-11" db="EMBL/GenBank/DDBJ databases">
        <authorList>
            <person name="McCartney M.A."/>
            <person name="Auch B."/>
            <person name="Kono T."/>
            <person name="Mallez S."/>
            <person name="Becker A."/>
            <person name="Gohl D.M."/>
            <person name="Silverstein K.A.T."/>
            <person name="Koren S."/>
            <person name="Bechman K.B."/>
            <person name="Herman A."/>
            <person name="Abrahante J.E."/>
            <person name="Garbe J."/>
        </authorList>
    </citation>
    <scope>NUCLEOTIDE SEQUENCE</scope>
    <source>
        <strain evidence="2">Duluth1</strain>
        <tissue evidence="2">Whole animal</tissue>
    </source>
</reference>
<feature type="compositionally biased region" description="Basic residues" evidence="1">
    <location>
        <begin position="1"/>
        <end position="11"/>
    </location>
</feature>
<organism evidence="2 3">
    <name type="scientific">Dreissena polymorpha</name>
    <name type="common">Zebra mussel</name>
    <name type="synonym">Mytilus polymorpha</name>
    <dbReference type="NCBI Taxonomy" id="45954"/>
    <lineage>
        <taxon>Eukaryota</taxon>
        <taxon>Metazoa</taxon>
        <taxon>Spiralia</taxon>
        <taxon>Lophotrochozoa</taxon>
        <taxon>Mollusca</taxon>
        <taxon>Bivalvia</taxon>
        <taxon>Autobranchia</taxon>
        <taxon>Heteroconchia</taxon>
        <taxon>Euheterodonta</taxon>
        <taxon>Imparidentia</taxon>
        <taxon>Neoheterodontei</taxon>
        <taxon>Myida</taxon>
        <taxon>Dreissenoidea</taxon>
        <taxon>Dreissenidae</taxon>
        <taxon>Dreissena</taxon>
    </lineage>
</organism>
<name>A0A9D4DGH7_DREPO</name>
<keyword evidence="3" id="KW-1185">Reference proteome</keyword>
<feature type="region of interest" description="Disordered" evidence="1">
    <location>
        <begin position="1"/>
        <end position="62"/>
    </location>
</feature>
<feature type="region of interest" description="Disordered" evidence="1">
    <location>
        <begin position="85"/>
        <end position="116"/>
    </location>
</feature>
<protein>
    <submittedName>
        <fullName evidence="2">Uncharacterized protein</fullName>
    </submittedName>
</protein>
<evidence type="ECO:0000313" key="3">
    <source>
        <dbReference type="Proteomes" id="UP000828390"/>
    </source>
</evidence>
<dbReference type="EMBL" id="JAIWYP010000010">
    <property type="protein sequence ID" value="KAH3748411.1"/>
    <property type="molecule type" value="Genomic_DNA"/>
</dbReference>
<accession>A0A9D4DGH7</accession>
<comment type="caution">
    <text evidence="2">The sequence shown here is derived from an EMBL/GenBank/DDBJ whole genome shotgun (WGS) entry which is preliminary data.</text>
</comment>